<dbReference type="InterPro" id="IPR003772">
    <property type="entry name" value="YceD"/>
</dbReference>
<organism evidence="7 8">
    <name type="scientific">Caldimonas brevitalea</name>
    <dbReference type="NCBI Taxonomy" id="413882"/>
    <lineage>
        <taxon>Bacteria</taxon>
        <taxon>Pseudomonadati</taxon>
        <taxon>Pseudomonadota</taxon>
        <taxon>Betaproteobacteria</taxon>
        <taxon>Burkholderiales</taxon>
        <taxon>Sphaerotilaceae</taxon>
        <taxon>Caldimonas</taxon>
    </lineage>
</organism>
<dbReference type="InterPro" id="IPR039255">
    <property type="entry name" value="YceD_bac"/>
</dbReference>
<dbReference type="RefSeq" id="WP_053013850.1">
    <property type="nucleotide sequence ID" value="NZ_CP011371.1"/>
</dbReference>
<dbReference type="Proteomes" id="UP000035352">
    <property type="component" value="Chromosome"/>
</dbReference>
<accession>A0A0G3BP37</accession>
<evidence type="ECO:0000256" key="4">
    <source>
        <dbReference type="ARBA" id="ARBA00022517"/>
    </source>
</evidence>
<evidence type="ECO:0000256" key="6">
    <source>
        <dbReference type="SAM" id="MobiDB-lite"/>
    </source>
</evidence>
<name>A0A0G3BP37_9BURK</name>
<evidence type="ECO:0000256" key="3">
    <source>
        <dbReference type="ARBA" id="ARBA00015716"/>
    </source>
</evidence>
<dbReference type="Pfam" id="PF02620">
    <property type="entry name" value="YceD"/>
    <property type="match status" value="1"/>
</dbReference>
<evidence type="ECO:0000256" key="2">
    <source>
        <dbReference type="ARBA" id="ARBA00010740"/>
    </source>
</evidence>
<dbReference type="EMBL" id="CP011371">
    <property type="protein sequence ID" value="AKJ31172.1"/>
    <property type="molecule type" value="Genomic_DNA"/>
</dbReference>
<sequence>MSFTGKALQARRYTRQMKAKEFNPQRLDVREFIQAQVAVRGEWPLAALPRLAQEAHADAQAGDQPVQWAARGWQVEKRGAAAELWMHVSASTVLGLECQRCLQPVETALEVERDFRFVADEATAAQIDADSEEDVLALSRSLNLQELVEDELILALPLVPRHDACAPPAQLAGAEVGEADVPGEPERPNPFAVLAQLKKPTSSS</sequence>
<proteinExistence type="inferred from homology"/>
<dbReference type="PANTHER" id="PTHR38099:SF1">
    <property type="entry name" value="LARGE RIBOSOMAL RNA SUBUNIT ACCUMULATION PROTEIN YCED"/>
    <property type="match status" value="1"/>
</dbReference>
<reference evidence="7 8" key="1">
    <citation type="submission" date="2015-05" db="EMBL/GenBank/DDBJ databases">
        <authorList>
            <person name="Tang B."/>
            <person name="Yu Y."/>
        </authorList>
    </citation>
    <scope>NUCLEOTIDE SEQUENCE [LARGE SCALE GENOMIC DNA]</scope>
    <source>
        <strain evidence="7 8">DSM 7029</strain>
    </source>
</reference>
<gene>
    <name evidence="7" type="ORF">AAW51_4481</name>
</gene>
<keyword evidence="4" id="KW-0690">Ribosome biogenesis</keyword>
<comment type="similarity">
    <text evidence="2">Belongs to the DUF177 domain family.</text>
</comment>
<keyword evidence="8" id="KW-1185">Reference proteome</keyword>
<protein>
    <recommendedName>
        <fullName evidence="3">Large ribosomal RNA subunit accumulation protein YceD</fullName>
    </recommendedName>
    <alternativeName>
        <fullName evidence="5">23S rRNA accumulation protein YceD</fullName>
    </alternativeName>
</protein>
<dbReference type="STRING" id="413882.AAW51_4481"/>
<dbReference type="KEGG" id="pbh:AAW51_4481"/>
<dbReference type="PANTHER" id="PTHR38099">
    <property type="entry name" value="LARGE RIBOSOMAL RNA SUBUNIT ACCUMULATION PROTEIN YCED"/>
    <property type="match status" value="1"/>
</dbReference>
<dbReference type="AlphaFoldDB" id="A0A0G3BP37"/>
<evidence type="ECO:0000313" key="8">
    <source>
        <dbReference type="Proteomes" id="UP000035352"/>
    </source>
</evidence>
<dbReference type="GO" id="GO:0005829">
    <property type="term" value="C:cytosol"/>
    <property type="evidence" value="ECO:0007669"/>
    <property type="project" value="TreeGrafter"/>
</dbReference>
<dbReference type="GO" id="GO:0042254">
    <property type="term" value="P:ribosome biogenesis"/>
    <property type="evidence" value="ECO:0007669"/>
    <property type="project" value="UniProtKB-KW"/>
</dbReference>
<evidence type="ECO:0000256" key="5">
    <source>
        <dbReference type="ARBA" id="ARBA00031841"/>
    </source>
</evidence>
<evidence type="ECO:0000313" key="7">
    <source>
        <dbReference type="EMBL" id="AKJ31172.1"/>
    </source>
</evidence>
<feature type="region of interest" description="Disordered" evidence="6">
    <location>
        <begin position="175"/>
        <end position="204"/>
    </location>
</feature>
<comment type="function">
    <text evidence="1">Plays a role in synthesis, processing and/or stability of 23S rRNA.</text>
</comment>
<dbReference type="PATRIC" id="fig|413882.6.peg.4681"/>
<evidence type="ECO:0000256" key="1">
    <source>
        <dbReference type="ARBA" id="ARBA00002868"/>
    </source>
</evidence>